<organism evidence="2 3">
    <name type="scientific">Austropuccinia psidii MF-1</name>
    <dbReference type="NCBI Taxonomy" id="1389203"/>
    <lineage>
        <taxon>Eukaryota</taxon>
        <taxon>Fungi</taxon>
        <taxon>Dikarya</taxon>
        <taxon>Basidiomycota</taxon>
        <taxon>Pucciniomycotina</taxon>
        <taxon>Pucciniomycetes</taxon>
        <taxon>Pucciniales</taxon>
        <taxon>Sphaerophragmiaceae</taxon>
        <taxon>Austropuccinia</taxon>
    </lineage>
</organism>
<feature type="region of interest" description="Disordered" evidence="1">
    <location>
        <begin position="21"/>
        <end position="51"/>
    </location>
</feature>
<reference evidence="2" key="1">
    <citation type="submission" date="2021-03" db="EMBL/GenBank/DDBJ databases">
        <title>Draft genome sequence of rust myrtle Austropuccinia psidii MF-1, a brazilian biotype.</title>
        <authorList>
            <person name="Quecine M.C."/>
            <person name="Pachon D.M.R."/>
            <person name="Bonatelli M.L."/>
            <person name="Correr F.H."/>
            <person name="Franceschini L.M."/>
            <person name="Leite T.F."/>
            <person name="Margarido G.R.A."/>
            <person name="Almeida C.A."/>
            <person name="Ferrarezi J.A."/>
            <person name="Labate C.A."/>
        </authorList>
    </citation>
    <scope>NUCLEOTIDE SEQUENCE</scope>
    <source>
        <strain evidence="2">MF-1</strain>
    </source>
</reference>
<evidence type="ECO:0000313" key="2">
    <source>
        <dbReference type="EMBL" id="MBW0584957.1"/>
    </source>
</evidence>
<accession>A0A9Q3KSH9</accession>
<dbReference type="EMBL" id="AVOT02119536">
    <property type="protein sequence ID" value="MBW0584957.1"/>
    <property type="molecule type" value="Genomic_DNA"/>
</dbReference>
<gene>
    <name evidence="2" type="ORF">O181_124672</name>
</gene>
<comment type="caution">
    <text evidence="2">The sequence shown here is derived from an EMBL/GenBank/DDBJ whole genome shotgun (WGS) entry which is preliminary data.</text>
</comment>
<protein>
    <submittedName>
        <fullName evidence="2">Uncharacterized protein</fullName>
    </submittedName>
</protein>
<dbReference type="AlphaFoldDB" id="A0A9Q3KSH9"/>
<evidence type="ECO:0000313" key="3">
    <source>
        <dbReference type="Proteomes" id="UP000765509"/>
    </source>
</evidence>
<keyword evidence="3" id="KW-1185">Reference proteome</keyword>
<evidence type="ECO:0000256" key="1">
    <source>
        <dbReference type="SAM" id="MobiDB-lite"/>
    </source>
</evidence>
<dbReference type="Proteomes" id="UP000765509">
    <property type="component" value="Unassembled WGS sequence"/>
</dbReference>
<name>A0A9Q3KSH9_9BASI</name>
<sequence length="98" mass="10931">MTDEPEIKPCSLPIELLPKKHEKMKWRPLPPTDGPSKNEAVPQAIKNVEDPSLSLVKPDNMSIPTHSLASRIGTLEIFLTKFVELHPKESPSSSHKDV</sequence>
<proteinExistence type="predicted"/>